<dbReference type="Proteomes" id="UP000481643">
    <property type="component" value="Unassembled WGS sequence"/>
</dbReference>
<name>A0A6L3YRT5_9HYPH</name>
<protein>
    <submittedName>
        <fullName evidence="1">Uncharacterized protein</fullName>
    </submittedName>
</protein>
<dbReference type="EMBL" id="WBVX01000010">
    <property type="protein sequence ID" value="KAB2686059.1"/>
    <property type="molecule type" value="Genomic_DNA"/>
</dbReference>
<reference evidence="1 2" key="1">
    <citation type="submission" date="2019-09" db="EMBL/GenBank/DDBJ databases">
        <title>Taxonomic organization of the family Brucellaceae based on a phylogenomic approach.</title>
        <authorList>
            <person name="Leclercq S."/>
            <person name="Cloeckaert A."/>
            <person name="Zygmunt M.S."/>
        </authorList>
    </citation>
    <scope>NUCLEOTIDE SEQUENCE [LARGE SCALE GENOMIC DNA]</scope>
    <source>
        <strain evidence="1 2">WS1830</strain>
    </source>
</reference>
<organism evidence="1 2">
    <name type="scientific">Brucella tritici</name>
    <dbReference type="NCBI Taxonomy" id="94626"/>
    <lineage>
        <taxon>Bacteria</taxon>
        <taxon>Pseudomonadati</taxon>
        <taxon>Pseudomonadota</taxon>
        <taxon>Alphaproteobacteria</taxon>
        <taxon>Hyphomicrobiales</taxon>
        <taxon>Brucellaceae</taxon>
        <taxon>Brucella/Ochrobactrum group</taxon>
        <taxon>Brucella</taxon>
    </lineage>
</organism>
<dbReference type="RefSeq" id="WP_151651854.1">
    <property type="nucleotide sequence ID" value="NZ_WBVX01000010.1"/>
</dbReference>
<sequence>MVYVSAKKLNPYPIHPETKTAEQVRDAFLYVKWKLVRKGWKTEDFTGLLGIPRQSWYQHGHKLESHGYRQISADALDILRQEMAQEIVALIDGYHDPFGRERDSWTVGDLTTKSRTRALYRAALTGESVVPGIHNKQADELSADEALMMRWFRAARHASRDQLVAATGLSKYDVGRVGFQVCKWGIPPTEAWVDNLEKSIGV</sequence>
<dbReference type="AlphaFoldDB" id="A0A6L3YRT5"/>
<accession>A0A6L3YRT5</accession>
<evidence type="ECO:0000313" key="2">
    <source>
        <dbReference type="Proteomes" id="UP000481643"/>
    </source>
</evidence>
<comment type="caution">
    <text evidence="1">The sequence shown here is derived from an EMBL/GenBank/DDBJ whole genome shotgun (WGS) entry which is preliminary data.</text>
</comment>
<proteinExistence type="predicted"/>
<evidence type="ECO:0000313" key="1">
    <source>
        <dbReference type="EMBL" id="KAB2686059.1"/>
    </source>
</evidence>
<gene>
    <name evidence="1" type="ORF">F9L08_12070</name>
</gene>